<feature type="transmembrane region" description="Helical" evidence="9">
    <location>
        <begin position="66"/>
        <end position="82"/>
    </location>
</feature>
<dbReference type="InterPro" id="IPR036097">
    <property type="entry name" value="HisK_dim/P_sf"/>
</dbReference>
<feature type="transmembrane region" description="Helical" evidence="9">
    <location>
        <begin position="197"/>
        <end position="220"/>
    </location>
</feature>
<keyword evidence="9" id="KW-0472">Membrane</keyword>
<dbReference type="InterPro" id="IPR005467">
    <property type="entry name" value="His_kinase_dom"/>
</dbReference>
<dbReference type="SUPFAM" id="SSF47384">
    <property type="entry name" value="Homodimeric domain of signal transducing histidine kinase"/>
    <property type="match status" value="1"/>
</dbReference>
<evidence type="ECO:0000256" key="1">
    <source>
        <dbReference type="ARBA" id="ARBA00000085"/>
    </source>
</evidence>
<dbReference type="PROSITE" id="PS51257">
    <property type="entry name" value="PROKAR_LIPOPROTEIN"/>
    <property type="match status" value="1"/>
</dbReference>
<evidence type="ECO:0000256" key="2">
    <source>
        <dbReference type="ARBA" id="ARBA00012438"/>
    </source>
</evidence>
<keyword evidence="9" id="KW-0812">Transmembrane</keyword>
<dbReference type="SUPFAM" id="SSF55785">
    <property type="entry name" value="PYP-like sensor domain (PAS domain)"/>
    <property type="match status" value="2"/>
</dbReference>
<dbReference type="Proteomes" id="UP001427805">
    <property type="component" value="Unassembled WGS sequence"/>
</dbReference>
<evidence type="ECO:0000256" key="8">
    <source>
        <dbReference type="ARBA" id="ARBA00023012"/>
    </source>
</evidence>
<dbReference type="PANTHER" id="PTHR43065:SF10">
    <property type="entry name" value="PEROXIDE STRESS-ACTIVATED HISTIDINE KINASE MAK3"/>
    <property type="match status" value="1"/>
</dbReference>
<dbReference type="InterPro" id="IPR003661">
    <property type="entry name" value="HisK_dim/P_dom"/>
</dbReference>
<dbReference type="InterPro" id="IPR035965">
    <property type="entry name" value="PAS-like_dom_sf"/>
</dbReference>
<evidence type="ECO:0000256" key="9">
    <source>
        <dbReference type="SAM" id="Phobius"/>
    </source>
</evidence>
<evidence type="ECO:0000256" key="3">
    <source>
        <dbReference type="ARBA" id="ARBA00022553"/>
    </source>
</evidence>
<dbReference type="InterPro" id="IPR000014">
    <property type="entry name" value="PAS"/>
</dbReference>
<dbReference type="InterPro" id="IPR001610">
    <property type="entry name" value="PAC"/>
</dbReference>
<evidence type="ECO:0000313" key="13">
    <source>
        <dbReference type="EMBL" id="MEN3749810.1"/>
    </source>
</evidence>
<organism evidence="13 14">
    <name type="scientific">Sphingomonas rustica</name>
    <dbReference type="NCBI Taxonomy" id="3103142"/>
    <lineage>
        <taxon>Bacteria</taxon>
        <taxon>Pseudomonadati</taxon>
        <taxon>Pseudomonadota</taxon>
        <taxon>Alphaproteobacteria</taxon>
        <taxon>Sphingomonadales</taxon>
        <taxon>Sphingomonadaceae</taxon>
        <taxon>Sphingomonas</taxon>
    </lineage>
</organism>
<evidence type="ECO:0000256" key="7">
    <source>
        <dbReference type="ARBA" id="ARBA00022840"/>
    </source>
</evidence>
<dbReference type="SMART" id="SM00086">
    <property type="entry name" value="PAC"/>
    <property type="match status" value="2"/>
</dbReference>
<feature type="transmembrane region" description="Helical" evidence="9">
    <location>
        <begin position="134"/>
        <end position="152"/>
    </location>
</feature>
<dbReference type="SMART" id="SM00388">
    <property type="entry name" value="HisKA"/>
    <property type="match status" value="1"/>
</dbReference>
<dbReference type="InterPro" id="IPR036890">
    <property type="entry name" value="HATPase_C_sf"/>
</dbReference>
<dbReference type="Pfam" id="PF00512">
    <property type="entry name" value="HisKA"/>
    <property type="match status" value="1"/>
</dbReference>
<dbReference type="Gene3D" id="3.30.565.10">
    <property type="entry name" value="Histidine kinase-like ATPase, C-terminal domain"/>
    <property type="match status" value="1"/>
</dbReference>
<protein>
    <recommendedName>
        <fullName evidence="2">histidine kinase</fullName>
        <ecNumber evidence="2">2.7.13.3</ecNumber>
    </recommendedName>
</protein>
<dbReference type="Pfam" id="PF00989">
    <property type="entry name" value="PAS"/>
    <property type="match status" value="1"/>
</dbReference>
<dbReference type="PANTHER" id="PTHR43065">
    <property type="entry name" value="SENSOR HISTIDINE KINASE"/>
    <property type="match status" value="1"/>
</dbReference>
<evidence type="ECO:0000259" key="10">
    <source>
        <dbReference type="PROSITE" id="PS50109"/>
    </source>
</evidence>
<feature type="transmembrane region" description="Helical" evidence="9">
    <location>
        <begin position="89"/>
        <end position="107"/>
    </location>
</feature>
<keyword evidence="5" id="KW-0547">Nucleotide-binding</keyword>
<dbReference type="SMART" id="SM00387">
    <property type="entry name" value="HATPase_c"/>
    <property type="match status" value="1"/>
</dbReference>
<evidence type="ECO:0000256" key="6">
    <source>
        <dbReference type="ARBA" id="ARBA00022777"/>
    </source>
</evidence>
<dbReference type="Pfam" id="PF08447">
    <property type="entry name" value="PAS_3"/>
    <property type="match status" value="1"/>
</dbReference>
<comment type="caution">
    <text evidence="13">The sequence shown here is derived from an EMBL/GenBank/DDBJ whole genome shotgun (WGS) entry which is preliminary data.</text>
</comment>
<dbReference type="InterPro" id="IPR000700">
    <property type="entry name" value="PAS-assoc_C"/>
</dbReference>
<dbReference type="InterPro" id="IPR013767">
    <property type="entry name" value="PAS_fold"/>
</dbReference>
<reference evidence="13 14" key="1">
    <citation type="submission" date="2024-05" db="EMBL/GenBank/DDBJ databases">
        <title>Sphingomonas sp. HF-S3 16S ribosomal RNA gene Genome sequencing and assembly.</title>
        <authorList>
            <person name="Lee H."/>
        </authorList>
    </citation>
    <scope>NUCLEOTIDE SEQUENCE [LARGE SCALE GENOMIC DNA]</scope>
    <source>
        <strain evidence="13 14">HF-S3</strain>
    </source>
</reference>
<evidence type="ECO:0000259" key="11">
    <source>
        <dbReference type="PROSITE" id="PS50112"/>
    </source>
</evidence>
<name>A0ABV0BE35_9SPHN</name>
<feature type="domain" description="Histidine kinase" evidence="10">
    <location>
        <begin position="580"/>
        <end position="797"/>
    </location>
</feature>
<keyword evidence="8" id="KW-0902">Two-component regulatory system</keyword>
<keyword evidence="6" id="KW-0418">Kinase</keyword>
<dbReference type="CDD" id="cd00130">
    <property type="entry name" value="PAS"/>
    <property type="match status" value="2"/>
</dbReference>
<feature type="domain" description="PAS" evidence="11">
    <location>
        <begin position="305"/>
        <end position="376"/>
    </location>
</feature>
<gene>
    <name evidence="13" type="ORF">TPR58_21745</name>
</gene>
<dbReference type="PRINTS" id="PR00344">
    <property type="entry name" value="BCTRLSENSOR"/>
</dbReference>
<evidence type="ECO:0000256" key="4">
    <source>
        <dbReference type="ARBA" id="ARBA00022679"/>
    </source>
</evidence>
<dbReference type="PROSITE" id="PS50113">
    <property type="entry name" value="PAC"/>
    <property type="match status" value="1"/>
</dbReference>
<dbReference type="PROSITE" id="PS50112">
    <property type="entry name" value="PAS"/>
    <property type="match status" value="2"/>
</dbReference>
<dbReference type="InterPro" id="IPR003594">
    <property type="entry name" value="HATPase_dom"/>
</dbReference>
<feature type="transmembrane region" description="Helical" evidence="9">
    <location>
        <begin position="232"/>
        <end position="254"/>
    </location>
</feature>
<dbReference type="PROSITE" id="PS50109">
    <property type="entry name" value="HIS_KIN"/>
    <property type="match status" value="1"/>
</dbReference>
<feature type="transmembrane region" description="Helical" evidence="9">
    <location>
        <begin position="24"/>
        <end position="46"/>
    </location>
</feature>
<dbReference type="CDD" id="cd00082">
    <property type="entry name" value="HisKA"/>
    <property type="match status" value="1"/>
</dbReference>
<keyword evidence="14" id="KW-1185">Reference proteome</keyword>
<dbReference type="InterPro" id="IPR004358">
    <property type="entry name" value="Sig_transdc_His_kin-like_C"/>
</dbReference>
<dbReference type="SUPFAM" id="SSF55874">
    <property type="entry name" value="ATPase domain of HSP90 chaperone/DNA topoisomerase II/histidine kinase"/>
    <property type="match status" value="1"/>
</dbReference>
<dbReference type="NCBIfam" id="TIGR00229">
    <property type="entry name" value="sensory_box"/>
    <property type="match status" value="1"/>
</dbReference>
<keyword evidence="4" id="KW-0808">Transferase</keyword>
<keyword evidence="9" id="KW-1133">Transmembrane helix</keyword>
<proteinExistence type="predicted"/>
<keyword evidence="7" id="KW-0067">ATP-binding</keyword>
<feature type="domain" description="PAS" evidence="11">
    <location>
        <begin position="433"/>
        <end position="503"/>
    </location>
</feature>
<feature type="domain" description="PAC" evidence="12">
    <location>
        <begin position="380"/>
        <end position="432"/>
    </location>
</feature>
<sequence>MAVRRMTAPGDDARVRGDWPQGRALAIAFAALACACALLSLSGWVVGSRVIAGLGDPLHPPWPWTSIGYIALSLGFVLAIHGRTTAARTLWLVPIAIALTALIQTAWHMDLGVDRILLPEPLRDMAPPNAGRPGATPTSLLLMFAAAGLIASSRRLRHDALASLLASGALGLATAAGVLLIFAFPDDPLAQLYRLSIPSAIIALCLMASFTFWQSSFGWVQALTEKQAGTRLFQMLLPAALTFPVLPLLIQAMFERSGVMSPFAAASLAMVFNILAIGLVSYWAVRRVSQEHAALNNTLQALRSSQERLASATSAHKLGVFEWDAATDRFDWSPGAEELLGLVPGGISNFEDWRNQTDPEDAESLVAALRIAVAEGAETFSFRYHLTQPNGPRRALEGSLRCFYDDRGRLTRTVGVVMDVTERDASEAALRARAAQLRSILATVPDAMVVVDQQGAVRQFSAAAERLWGYHADTVLGQDMGMLAPEEDREQNITSLRRFIADRDTGAVAPTRTVLGLSAAGDRVPLEVRSGLARTDEGPLVTMFFRDITARLETERRMVDLGTDLAHVSRQSAMSELASDIAHELNQPLTATANFLAAARILLEQGKTGERVEDMLQLGIDQTQRAGQILRRLRDFASGGDVEMRPESVERTVRDAVDLALVGSSQFYLDLVCEFDPQAPQIFVDRIQIQQVLVNLLRNANEALKAIPRDKRRLEITSNSIDQSWVAIEVSDNGPGIPENILNQLFSRFTTTKGGGGGMGIGLSISRRIIESHGGTLTAENRMEGGAKFRFTLPAEEQGEE</sequence>
<evidence type="ECO:0000313" key="14">
    <source>
        <dbReference type="Proteomes" id="UP001427805"/>
    </source>
</evidence>
<dbReference type="Gene3D" id="3.30.450.20">
    <property type="entry name" value="PAS domain"/>
    <property type="match status" value="2"/>
</dbReference>
<keyword evidence="3" id="KW-0597">Phosphoprotein</keyword>
<evidence type="ECO:0000259" key="12">
    <source>
        <dbReference type="PROSITE" id="PS50113"/>
    </source>
</evidence>
<comment type="catalytic activity">
    <reaction evidence="1">
        <text>ATP + protein L-histidine = ADP + protein N-phospho-L-histidine.</text>
        <dbReference type="EC" id="2.7.13.3"/>
    </reaction>
</comment>
<accession>A0ABV0BE35</accession>
<dbReference type="Gene3D" id="1.10.287.130">
    <property type="match status" value="1"/>
</dbReference>
<dbReference type="SMART" id="SM00091">
    <property type="entry name" value="PAS"/>
    <property type="match status" value="2"/>
</dbReference>
<dbReference type="EMBL" id="JBDIZK010000017">
    <property type="protein sequence ID" value="MEN3749810.1"/>
    <property type="molecule type" value="Genomic_DNA"/>
</dbReference>
<evidence type="ECO:0000256" key="5">
    <source>
        <dbReference type="ARBA" id="ARBA00022741"/>
    </source>
</evidence>
<dbReference type="EC" id="2.7.13.3" evidence="2"/>
<dbReference type="Pfam" id="PF02518">
    <property type="entry name" value="HATPase_c"/>
    <property type="match status" value="1"/>
</dbReference>
<feature type="transmembrane region" description="Helical" evidence="9">
    <location>
        <begin position="260"/>
        <end position="285"/>
    </location>
</feature>
<dbReference type="InterPro" id="IPR013655">
    <property type="entry name" value="PAS_fold_3"/>
</dbReference>
<feature type="transmembrane region" description="Helical" evidence="9">
    <location>
        <begin position="164"/>
        <end position="185"/>
    </location>
</feature>